<dbReference type="PANTHER" id="PTHR47505">
    <property type="entry name" value="DNA UTILIZATION PROTEIN YHGH"/>
    <property type="match status" value="1"/>
</dbReference>
<dbReference type="eggNOG" id="COG1040">
    <property type="taxonomic scope" value="Bacteria"/>
</dbReference>
<dbReference type="InterPro" id="IPR000836">
    <property type="entry name" value="PRTase_dom"/>
</dbReference>
<dbReference type="AlphaFoldDB" id="I3DBR5"/>
<reference evidence="3 4" key="1">
    <citation type="submission" date="2012-03" db="EMBL/GenBank/DDBJ databases">
        <authorList>
            <person name="Harkins D.M."/>
            <person name="Madupu R."/>
            <person name="Durkin A.S."/>
            <person name="Torralba M."/>
            <person name="Methe B."/>
            <person name="Sutton G.G."/>
            <person name="Nelson K.E."/>
        </authorList>
    </citation>
    <scope>NUCLEOTIDE SEQUENCE [LARGE SCALE GENOMIC DNA]</scope>
    <source>
        <strain evidence="3 4">CCUG 2042</strain>
    </source>
</reference>
<sequence length="163" mass="18803">MVIIGSYQPPLSILIHQFKFQNSFHFDRTLARLLFLAIREARCSHALPMPEVILPVPLHHLRQWQRGYNQADLLAQQLAKWLSIPCDNRLLKRIKHTHTQRGLTAIARRKNLLNAFCINKVCHYKSVALVDDVITTGATLNEIAKLLKRYGVEHIQVWGLARV</sequence>
<dbReference type="SUPFAM" id="SSF53271">
    <property type="entry name" value="PRTase-like"/>
    <property type="match status" value="1"/>
</dbReference>
<gene>
    <name evidence="3" type="ORF">HMPREF1052_0369</name>
</gene>
<dbReference type="Proteomes" id="UP000006457">
    <property type="component" value="Unassembled WGS sequence"/>
</dbReference>
<evidence type="ECO:0000256" key="1">
    <source>
        <dbReference type="ARBA" id="ARBA00008007"/>
    </source>
</evidence>
<evidence type="ECO:0000259" key="2">
    <source>
        <dbReference type="Pfam" id="PF00156"/>
    </source>
</evidence>
<comment type="similarity">
    <text evidence="1">Belongs to the ComF/GntX family.</text>
</comment>
<dbReference type="PANTHER" id="PTHR47505:SF1">
    <property type="entry name" value="DNA UTILIZATION PROTEIN YHGH"/>
    <property type="match status" value="1"/>
</dbReference>
<accession>I3DBR5</accession>
<protein>
    <submittedName>
        <fullName evidence="3">ComF family protein</fullName>
    </submittedName>
</protein>
<dbReference type="PATRIC" id="fig|1095749.3.peg.1306"/>
<keyword evidence="4" id="KW-1185">Reference proteome</keyword>
<dbReference type="Gene3D" id="3.40.50.2020">
    <property type="match status" value="1"/>
</dbReference>
<evidence type="ECO:0000313" key="4">
    <source>
        <dbReference type="Proteomes" id="UP000006457"/>
    </source>
</evidence>
<dbReference type="CDD" id="cd06223">
    <property type="entry name" value="PRTases_typeI"/>
    <property type="match status" value="1"/>
</dbReference>
<name>I3DBR5_9PAST</name>
<dbReference type="Pfam" id="PF00156">
    <property type="entry name" value="Pribosyltran"/>
    <property type="match status" value="1"/>
</dbReference>
<dbReference type="EMBL" id="AJSX01000033">
    <property type="protein sequence ID" value="EIJ69158.1"/>
    <property type="molecule type" value="Genomic_DNA"/>
</dbReference>
<dbReference type="InterPro" id="IPR051910">
    <property type="entry name" value="ComF/GntX_DNA_util-trans"/>
</dbReference>
<organism evidence="3 4">
    <name type="scientific">Pasteurella bettyae CCUG 2042</name>
    <dbReference type="NCBI Taxonomy" id="1095749"/>
    <lineage>
        <taxon>Bacteria</taxon>
        <taxon>Pseudomonadati</taxon>
        <taxon>Pseudomonadota</taxon>
        <taxon>Gammaproteobacteria</taxon>
        <taxon>Pasteurellales</taxon>
        <taxon>Pasteurellaceae</taxon>
        <taxon>Pasteurella</taxon>
    </lineage>
</organism>
<feature type="domain" description="Phosphoribosyltransferase" evidence="2">
    <location>
        <begin position="125"/>
        <end position="156"/>
    </location>
</feature>
<proteinExistence type="inferred from homology"/>
<evidence type="ECO:0000313" key="3">
    <source>
        <dbReference type="EMBL" id="EIJ69158.1"/>
    </source>
</evidence>
<comment type="caution">
    <text evidence="3">The sequence shown here is derived from an EMBL/GenBank/DDBJ whole genome shotgun (WGS) entry which is preliminary data.</text>
</comment>
<dbReference type="InterPro" id="IPR029057">
    <property type="entry name" value="PRTase-like"/>
</dbReference>